<gene>
    <name evidence="1" type="ORF">GCM10008098_08830</name>
</gene>
<name>A0ABQ2ZP87_9GAMM</name>
<keyword evidence="2" id="KW-1185">Reference proteome</keyword>
<reference evidence="2" key="1">
    <citation type="journal article" date="2019" name="Int. J. Syst. Evol. Microbiol.">
        <title>The Global Catalogue of Microorganisms (GCM) 10K type strain sequencing project: providing services to taxonomists for standard genome sequencing and annotation.</title>
        <authorList>
            <consortium name="The Broad Institute Genomics Platform"/>
            <consortium name="The Broad Institute Genome Sequencing Center for Infectious Disease"/>
            <person name="Wu L."/>
            <person name="Ma J."/>
        </authorList>
    </citation>
    <scope>NUCLEOTIDE SEQUENCE [LARGE SCALE GENOMIC DNA]</scope>
    <source>
        <strain evidence="2">KCTC 22232</strain>
    </source>
</reference>
<evidence type="ECO:0000313" key="1">
    <source>
        <dbReference type="EMBL" id="GGY18930.1"/>
    </source>
</evidence>
<evidence type="ECO:0008006" key="3">
    <source>
        <dbReference type="Google" id="ProtNLM"/>
    </source>
</evidence>
<sequence length="472" mass="52222">MLPLHAIGANSSADGNEAAFANGLSEDLTFRLAHVNGLRLISSASALRAQQDGFDAKQLAERLHVTHAIEGSLHEAGDQLRISLRLIETPSGQILWTQDYDRKFADVFALQQDIAQAVVSALALHIDMVQASEKTVDPQVFREYLELRHVFLTQNDSVAYAKAETALNALAARAPDFAPVHGLLAANLASGFEDIGRDNDALHEARHALDLDPDDIYAHAALGLVASHNHDWVTVKKEYDAALARSPNDQVMRSIIGMWLGRLGYGKQALSEFETNYSSDPLSYWGTYNLATELDTLGRHDEARHFLDLLPGLESEPEWLTVIARWRNAVWRHDYTAARHFVEQMSGPSSQEDEKTAHAYAAVAYAAVTEALLDPTRWPQAEAAIATLEAKTGGVSLLRLFAPPLNATPLLAEFEPGDQQPDGKILWTVDFTALHRDPAFPSFLQRMKFIDYWRSNGWPPQCKPEGDSARCE</sequence>
<comment type="caution">
    <text evidence="1">The sequence shown here is derived from an EMBL/GenBank/DDBJ whole genome shotgun (WGS) entry which is preliminary data.</text>
</comment>
<accession>A0ABQ2ZP87</accession>
<organism evidence="1 2">
    <name type="scientific">Rhodanobacter panaciterrae</name>
    <dbReference type="NCBI Taxonomy" id="490572"/>
    <lineage>
        <taxon>Bacteria</taxon>
        <taxon>Pseudomonadati</taxon>
        <taxon>Pseudomonadota</taxon>
        <taxon>Gammaproteobacteria</taxon>
        <taxon>Lysobacterales</taxon>
        <taxon>Rhodanobacteraceae</taxon>
        <taxon>Rhodanobacter</taxon>
    </lineage>
</organism>
<evidence type="ECO:0000313" key="2">
    <source>
        <dbReference type="Proteomes" id="UP000621898"/>
    </source>
</evidence>
<dbReference type="EMBL" id="BMXT01000001">
    <property type="protein sequence ID" value="GGY18930.1"/>
    <property type="molecule type" value="Genomic_DNA"/>
</dbReference>
<dbReference type="Proteomes" id="UP000621898">
    <property type="component" value="Unassembled WGS sequence"/>
</dbReference>
<proteinExistence type="predicted"/>
<dbReference type="SUPFAM" id="SSF48452">
    <property type="entry name" value="TPR-like"/>
    <property type="match status" value="1"/>
</dbReference>
<dbReference type="Gene3D" id="1.25.40.10">
    <property type="entry name" value="Tetratricopeptide repeat domain"/>
    <property type="match status" value="1"/>
</dbReference>
<dbReference type="InterPro" id="IPR011990">
    <property type="entry name" value="TPR-like_helical_dom_sf"/>
</dbReference>
<protein>
    <recommendedName>
        <fullName evidence="3">Tetratricopeptide repeat protein</fullName>
    </recommendedName>
</protein>